<keyword evidence="2" id="KW-0560">Oxidoreductase</keyword>
<keyword evidence="5" id="KW-1185">Reference proteome</keyword>
<dbReference type="InterPro" id="IPR050097">
    <property type="entry name" value="Ferredoxin-NADP_redctase_2"/>
</dbReference>
<dbReference type="EMBL" id="RSDW01000001">
    <property type="protein sequence ID" value="RSL18404.1"/>
    <property type="molecule type" value="Genomic_DNA"/>
</dbReference>
<dbReference type="PANTHER" id="PTHR48105">
    <property type="entry name" value="THIOREDOXIN REDUCTASE 1-RELATED-RELATED"/>
    <property type="match status" value="1"/>
</dbReference>
<protein>
    <submittedName>
        <fullName evidence="4">Thioredoxin reductase (NADPH)</fullName>
    </submittedName>
</protein>
<dbReference type="PRINTS" id="PR00469">
    <property type="entry name" value="PNDRDTASEII"/>
</dbReference>
<evidence type="ECO:0000256" key="2">
    <source>
        <dbReference type="ARBA" id="ARBA00023002"/>
    </source>
</evidence>
<organism evidence="4 5">
    <name type="scientific">Edaphobacter aggregans</name>
    <dbReference type="NCBI Taxonomy" id="570835"/>
    <lineage>
        <taxon>Bacteria</taxon>
        <taxon>Pseudomonadati</taxon>
        <taxon>Acidobacteriota</taxon>
        <taxon>Terriglobia</taxon>
        <taxon>Terriglobales</taxon>
        <taxon>Acidobacteriaceae</taxon>
        <taxon>Edaphobacter</taxon>
    </lineage>
</organism>
<evidence type="ECO:0000256" key="1">
    <source>
        <dbReference type="ARBA" id="ARBA00022630"/>
    </source>
</evidence>
<dbReference type="AlphaFoldDB" id="A0A428MNB8"/>
<dbReference type="InterPro" id="IPR036188">
    <property type="entry name" value="FAD/NAD-bd_sf"/>
</dbReference>
<proteinExistence type="predicted"/>
<reference evidence="4 5" key="1">
    <citation type="submission" date="2018-12" db="EMBL/GenBank/DDBJ databases">
        <title>Sequencing of bacterial isolates from soil warming experiment in Harvard Forest, Massachusetts, USA.</title>
        <authorList>
            <person name="Deangelis K."/>
        </authorList>
    </citation>
    <scope>NUCLEOTIDE SEQUENCE [LARGE SCALE GENOMIC DNA]</scope>
    <source>
        <strain evidence="4 5">EB153</strain>
    </source>
</reference>
<gene>
    <name evidence="4" type="ORF">EDE15_3973</name>
</gene>
<evidence type="ECO:0000313" key="4">
    <source>
        <dbReference type="EMBL" id="RSL18404.1"/>
    </source>
</evidence>
<name>A0A428MNB8_9BACT</name>
<sequence>MTDKSQDATQPSDVRVIGRAGSAMAYKIRDYLQRSDVPFVWVELENDQQARREAGVNDLHDARLPVCVFPDGTRMECPTIRQITEKLGWFRSPSLSEYDLAIYGAGPAGLSAAVYGASEGLKTVVIERSAVGGQAGTTSKIENYLGFPKGIAGADLAERAREQACRFGAEFLLSREGVSAQFLPGKTVGYLADGTKIIARSTICATGVQYRRLNLPNEQKFFGAGLYYGAGVSETALSDNDEVIVVGGGNSAGQAAMNFSGSAKTVTVVIRGDSLKSTLSHYLIDRINAASNVRVICNTEVAELHGDPMLQSVTLTNNKTGEKQNLSTKGLFICIGGVPQTDWAAQVGIMRDEAGYLVTGPDMLKEGHLPESWLLDRQPYYLETNIPGMFAAGDVRHGAVKRCASAVGEGAMAVTLVLRYLVDS</sequence>
<dbReference type="InterPro" id="IPR023753">
    <property type="entry name" value="FAD/NAD-binding_dom"/>
</dbReference>
<dbReference type="PRINTS" id="PR00368">
    <property type="entry name" value="FADPNR"/>
</dbReference>
<evidence type="ECO:0000313" key="5">
    <source>
        <dbReference type="Proteomes" id="UP000269669"/>
    </source>
</evidence>
<dbReference type="SUPFAM" id="SSF51905">
    <property type="entry name" value="FAD/NAD(P)-binding domain"/>
    <property type="match status" value="1"/>
</dbReference>
<dbReference type="Pfam" id="PF07992">
    <property type="entry name" value="Pyr_redox_2"/>
    <property type="match status" value="1"/>
</dbReference>
<dbReference type="OrthoDB" id="9806179at2"/>
<dbReference type="GO" id="GO:0016491">
    <property type="term" value="F:oxidoreductase activity"/>
    <property type="evidence" value="ECO:0007669"/>
    <property type="project" value="UniProtKB-KW"/>
</dbReference>
<keyword evidence="1" id="KW-0285">Flavoprotein</keyword>
<accession>A0A428MNB8</accession>
<dbReference type="Gene3D" id="3.50.50.60">
    <property type="entry name" value="FAD/NAD(P)-binding domain"/>
    <property type="match status" value="2"/>
</dbReference>
<comment type="caution">
    <text evidence="4">The sequence shown here is derived from an EMBL/GenBank/DDBJ whole genome shotgun (WGS) entry which is preliminary data.</text>
</comment>
<evidence type="ECO:0000259" key="3">
    <source>
        <dbReference type="Pfam" id="PF07992"/>
    </source>
</evidence>
<dbReference type="Proteomes" id="UP000269669">
    <property type="component" value="Unassembled WGS sequence"/>
</dbReference>
<feature type="domain" description="FAD/NAD(P)-binding" evidence="3">
    <location>
        <begin position="98"/>
        <end position="410"/>
    </location>
</feature>